<dbReference type="Gramene" id="OMO83924">
    <property type="protein sequence ID" value="OMO83924"/>
    <property type="gene ID" value="CCACVL1_11086"/>
</dbReference>
<gene>
    <name evidence="2" type="ORF">CCACVL1_11086</name>
</gene>
<dbReference type="Proteomes" id="UP000188268">
    <property type="component" value="Unassembled WGS sequence"/>
</dbReference>
<accession>A0A1R3IMV8</accession>
<proteinExistence type="predicted"/>
<sequence>MALEALKLNVPRKKSMEELGQLEKNKSLLKSLKLMARRGGNQLQEKQDACKSPAHGEARAES</sequence>
<reference evidence="2 3" key="1">
    <citation type="submission" date="2013-09" db="EMBL/GenBank/DDBJ databases">
        <title>Corchorus capsularis genome sequencing.</title>
        <authorList>
            <person name="Alam M."/>
            <person name="Haque M.S."/>
            <person name="Islam M.S."/>
            <person name="Emdad E.M."/>
            <person name="Islam M.M."/>
            <person name="Ahmed B."/>
            <person name="Halim A."/>
            <person name="Hossen Q.M.M."/>
            <person name="Hossain M.Z."/>
            <person name="Ahmed R."/>
            <person name="Khan M.M."/>
            <person name="Islam R."/>
            <person name="Rashid M.M."/>
            <person name="Khan S.A."/>
            <person name="Rahman M.S."/>
            <person name="Alam M."/>
        </authorList>
    </citation>
    <scope>NUCLEOTIDE SEQUENCE [LARGE SCALE GENOMIC DNA]</scope>
    <source>
        <strain evidence="3">cv. CVL-1</strain>
        <tissue evidence="2">Whole seedling</tissue>
    </source>
</reference>
<name>A0A1R3IMV8_COCAP</name>
<evidence type="ECO:0000313" key="2">
    <source>
        <dbReference type="EMBL" id="OMO83924.1"/>
    </source>
</evidence>
<feature type="compositionally biased region" description="Basic and acidic residues" evidence="1">
    <location>
        <begin position="45"/>
        <end position="62"/>
    </location>
</feature>
<comment type="caution">
    <text evidence="2">The sequence shown here is derived from an EMBL/GenBank/DDBJ whole genome shotgun (WGS) entry which is preliminary data.</text>
</comment>
<organism evidence="2 3">
    <name type="scientific">Corchorus capsularis</name>
    <name type="common">Jute</name>
    <dbReference type="NCBI Taxonomy" id="210143"/>
    <lineage>
        <taxon>Eukaryota</taxon>
        <taxon>Viridiplantae</taxon>
        <taxon>Streptophyta</taxon>
        <taxon>Embryophyta</taxon>
        <taxon>Tracheophyta</taxon>
        <taxon>Spermatophyta</taxon>
        <taxon>Magnoliopsida</taxon>
        <taxon>eudicotyledons</taxon>
        <taxon>Gunneridae</taxon>
        <taxon>Pentapetalae</taxon>
        <taxon>rosids</taxon>
        <taxon>malvids</taxon>
        <taxon>Malvales</taxon>
        <taxon>Malvaceae</taxon>
        <taxon>Grewioideae</taxon>
        <taxon>Apeibeae</taxon>
        <taxon>Corchorus</taxon>
    </lineage>
</organism>
<protein>
    <submittedName>
        <fullName evidence="2">Uncharacterized protein</fullName>
    </submittedName>
</protein>
<feature type="region of interest" description="Disordered" evidence="1">
    <location>
        <begin position="38"/>
        <end position="62"/>
    </location>
</feature>
<evidence type="ECO:0000256" key="1">
    <source>
        <dbReference type="SAM" id="MobiDB-lite"/>
    </source>
</evidence>
<keyword evidence="3" id="KW-1185">Reference proteome</keyword>
<dbReference type="EMBL" id="AWWV01009803">
    <property type="protein sequence ID" value="OMO83924.1"/>
    <property type="molecule type" value="Genomic_DNA"/>
</dbReference>
<dbReference type="AlphaFoldDB" id="A0A1R3IMV8"/>
<evidence type="ECO:0000313" key="3">
    <source>
        <dbReference type="Proteomes" id="UP000188268"/>
    </source>
</evidence>